<dbReference type="EMBL" id="RJUF01000180">
    <property type="protein sequence ID" value="MCP9765087.1"/>
    <property type="molecule type" value="Genomic_DNA"/>
</dbReference>
<organism evidence="2 3">
    <name type="scientific">Lacihabitans soyangensis</name>
    <dbReference type="NCBI Taxonomy" id="869394"/>
    <lineage>
        <taxon>Bacteria</taxon>
        <taxon>Pseudomonadati</taxon>
        <taxon>Bacteroidota</taxon>
        <taxon>Cytophagia</taxon>
        <taxon>Cytophagales</taxon>
        <taxon>Leadbetterellaceae</taxon>
        <taxon>Lacihabitans</taxon>
    </lineage>
</organism>
<dbReference type="Pfam" id="PF14054">
    <property type="entry name" value="DUF4249"/>
    <property type="match status" value="1"/>
</dbReference>
<name>A0AAE3H5Z6_9BACT</name>
<reference evidence="2 3" key="1">
    <citation type="submission" date="2018-11" db="EMBL/GenBank/DDBJ databases">
        <title>Novel bacteria species description.</title>
        <authorList>
            <person name="Han J.-H."/>
        </authorList>
    </citation>
    <scope>NUCLEOTIDE SEQUENCE [LARGE SCALE GENOMIC DNA]</scope>
    <source>
        <strain evidence="2 3">KCTC23259</strain>
    </source>
</reference>
<evidence type="ECO:0000313" key="3">
    <source>
        <dbReference type="Proteomes" id="UP001204144"/>
    </source>
</evidence>
<dbReference type="Proteomes" id="UP001204144">
    <property type="component" value="Unassembled WGS sequence"/>
</dbReference>
<keyword evidence="3" id="KW-1185">Reference proteome</keyword>
<evidence type="ECO:0000256" key="1">
    <source>
        <dbReference type="SAM" id="MobiDB-lite"/>
    </source>
</evidence>
<feature type="region of interest" description="Disordered" evidence="1">
    <location>
        <begin position="370"/>
        <end position="389"/>
    </location>
</feature>
<dbReference type="InterPro" id="IPR025345">
    <property type="entry name" value="DUF4249"/>
</dbReference>
<dbReference type="AlphaFoldDB" id="A0AAE3H5Z6"/>
<accession>A0AAE3H5Z6</accession>
<sequence>MYRKRNKNQNTANRLDRLILTKLKYVKSKIVFFFSILVFMACVEPFDLEVITTETILIIDGAIDDSSNDQYITVKKFIPSSTGNVRYASEADAKVSIIKDGKEQIDCFYRNNGYYYLPLGFKALVGSKYKLKIVLANGNVYESSEEVMRSTPQITGYTVKFDPKGIKLGENSIPAHLIYLDTKDPIEPGDNFMWSWKLYEKQVVCKTCYGGIFLTSPAPLGKCSPVTALAEAGVEYDYLCQGNCWEIYYSQDLNVMSDAFSQGKEIKNRLVASIPFYQENGFLIEIKQQTVTPSAFQYLKILGNQSQNNGTLVDAPPAALIGNIRNINDSKETVGGYFMVGNSKIKRIWVDRLDAVGSKQYYMLGRKENYEPASGDGSRPPFAPCVISNTRTPLKPEGWPL</sequence>
<evidence type="ECO:0000313" key="2">
    <source>
        <dbReference type="EMBL" id="MCP9765087.1"/>
    </source>
</evidence>
<gene>
    <name evidence="2" type="ORF">EGI31_19305</name>
</gene>
<proteinExistence type="predicted"/>
<protein>
    <submittedName>
        <fullName evidence="2">DUF4249 domain-containing protein</fullName>
    </submittedName>
</protein>
<comment type="caution">
    <text evidence="2">The sequence shown here is derived from an EMBL/GenBank/DDBJ whole genome shotgun (WGS) entry which is preliminary data.</text>
</comment>